<sequence>MNITKGVWPTMVTSFKATKQIDYDGLERLIEWYIAKGVHGLFAVCLSSEMYHLSLAERVQLAKFVKEQAGSRVPVVASGHISYSIEDQIEEIKQISATGVDAFVLNVNRLATAYESEEVFKQNVETILTNVPHIKFGLYECPVPYKRSLTPELLKWCADTNRFYFLKDTEGVPAHMKAKLEAVKGTQLQIFNAESATLLSSLEQGASGYSGIMANFQPDLYVRLFDLYATNPEQARRLQNYIGMSSAMGRVLYPAGSKYYLQLEGLEILLDGRTVSKELFNVYMKQEIEQLRLSDNELRNQIKSI</sequence>
<dbReference type="Pfam" id="PF00701">
    <property type="entry name" value="DHDPS"/>
    <property type="match status" value="1"/>
</dbReference>
<comment type="caution">
    <text evidence="4">The sequence shown here is derived from an EMBL/GenBank/DDBJ whole genome shotgun (WGS) entry which is preliminary data.</text>
</comment>
<organism evidence="4 5">
    <name type="scientific">Paenibacillus baimaensis</name>
    <dbReference type="NCBI Taxonomy" id="2982185"/>
    <lineage>
        <taxon>Bacteria</taxon>
        <taxon>Bacillati</taxon>
        <taxon>Bacillota</taxon>
        <taxon>Bacilli</taxon>
        <taxon>Bacillales</taxon>
        <taxon>Paenibacillaceae</taxon>
        <taxon>Paenibacillus</taxon>
    </lineage>
</organism>
<name>A0ABT2UGX4_9BACL</name>
<keyword evidence="2 3" id="KW-0456">Lyase</keyword>
<dbReference type="SMART" id="SM01130">
    <property type="entry name" value="DHDPS"/>
    <property type="match status" value="1"/>
</dbReference>
<evidence type="ECO:0000256" key="1">
    <source>
        <dbReference type="ARBA" id="ARBA00007592"/>
    </source>
</evidence>
<dbReference type="PIRSF" id="PIRSF001365">
    <property type="entry name" value="DHDPS"/>
    <property type="match status" value="1"/>
</dbReference>
<dbReference type="PANTHER" id="PTHR12128:SF66">
    <property type="entry name" value="4-HYDROXY-2-OXOGLUTARATE ALDOLASE, MITOCHONDRIAL"/>
    <property type="match status" value="1"/>
</dbReference>
<evidence type="ECO:0000256" key="2">
    <source>
        <dbReference type="ARBA" id="ARBA00023239"/>
    </source>
</evidence>
<evidence type="ECO:0000256" key="3">
    <source>
        <dbReference type="PIRNR" id="PIRNR001365"/>
    </source>
</evidence>
<dbReference type="CDD" id="cd00408">
    <property type="entry name" value="DHDPS-like"/>
    <property type="match status" value="1"/>
</dbReference>
<keyword evidence="5" id="KW-1185">Reference proteome</keyword>
<evidence type="ECO:0000313" key="4">
    <source>
        <dbReference type="EMBL" id="MCU6793137.1"/>
    </source>
</evidence>
<protein>
    <submittedName>
        <fullName evidence="4">Dihydrodipicolinate synthase family protein</fullName>
    </submittedName>
</protein>
<dbReference type="PANTHER" id="PTHR12128">
    <property type="entry name" value="DIHYDRODIPICOLINATE SYNTHASE"/>
    <property type="match status" value="1"/>
</dbReference>
<comment type="similarity">
    <text evidence="1 3">Belongs to the DapA family.</text>
</comment>
<gene>
    <name evidence="4" type="ORF">OB236_13520</name>
</gene>
<reference evidence="4 5" key="1">
    <citation type="submission" date="2022-09" db="EMBL/GenBank/DDBJ databases">
        <authorList>
            <person name="Han X.L."/>
            <person name="Wang Q."/>
            <person name="Lu T."/>
        </authorList>
    </citation>
    <scope>NUCLEOTIDE SEQUENCE [LARGE SCALE GENOMIC DNA]</scope>
    <source>
        <strain evidence="4 5">WQ 127069</strain>
    </source>
</reference>
<dbReference type="EMBL" id="JAOQIO010000038">
    <property type="protein sequence ID" value="MCU6793137.1"/>
    <property type="molecule type" value="Genomic_DNA"/>
</dbReference>
<dbReference type="InterPro" id="IPR013785">
    <property type="entry name" value="Aldolase_TIM"/>
</dbReference>
<dbReference type="InterPro" id="IPR002220">
    <property type="entry name" value="DapA-like"/>
</dbReference>
<dbReference type="RefSeq" id="WP_262684447.1">
    <property type="nucleotide sequence ID" value="NZ_JAOQIO010000038.1"/>
</dbReference>
<dbReference type="SUPFAM" id="SSF51569">
    <property type="entry name" value="Aldolase"/>
    <property type="match status" value="1"/>
</dbReference>
<evidence type="ECO:0000313" key="5">
    <source>
        <dbReference type="Proteomes" id="UP001652445"/>
    </source>
</evidence>
<dbReference type="Gene3D" id="3.20.20.70">
    <property type="entry name" value="Aldolase class I"/>
    <property type="match status" value="1"/>
</dbReference>
<proteinExistence type="inferred from homology"/>
<dbReference type="Proteomes" id="UP001652445">
    <property type="component" value="Unassembled WGS sequence"/>
</dbReference>
<accession>A0ABT2UGX4</accession>